<reference evidence="1 2" key="1">
    <citation type="submission" date="2016-10" db="EMBL/GenBank/DDBJ databases">
        <authorList>
            <person name="de Groot N.N."/>
        </authorList>
    </citation>
    <scope>NUCLEOTIDE SEQUENCE [LARGE SCALE GENOMIC DNA]</scope>
    <source>
        <strain evidence="1 2">DSM 22024</strain>
    </source>
</reference>
<dbReference type="EMBL" id="LT629732">
    <property type="protein sequence ID" value="SDS97001.1"/>
    <property type="molecule type" value="Genomic_DNA"/>
</dbReference>
<sequence>MPDCTLPCPLLLSRKTEADIEQVLDAVRKIMR</sequence>
<organism evidence="1 2">
    <name type="scientific">Actinopolymorpha singaporensis</name>
    <dbReference type="NCBI Taxonomy" id="117157"/>
    <lineage>
        <taxon>Bacteria</taxon>
        <taxon>Bacillati</taxon>
        <taxon>Actinomycetota</taxon>
        <taxon>Actinomycetes</taxon>
        <taxon>Propionibacteriales</taxon>
        <taxon>Actinopolymorphaceae</taxon>
        <taxon>Actinopolymorpha</taxon>
    </lineage>
</organism>
<dbReference type="STRING" id="117157.SAMN04489717_4537"/>
<name>A0A1H1WK68_9ACTN</name>
<evidence type="ECO:0000313" key="1">
    <source>
        <dbReference type="EMBL" id="SDS97001.1"/>
    </source>
</evidence>
<gene>
    <name evidence="1" type="ORF">SAMN04489717_4537</name>
</gene>
<protein>
    <submittedName>
        <fullName evidence="1">Uncharacterized protein</fullName>
    </submittedName>
</protein>
<dbReference type="Proteomes" id="UP000198983">
    <property type="component" value="Chromosome I"/>
</dbReference>
<evidence type="ECO:0000313" key="2">
    <source>
        <dbReference type="Proteomes" id="UP000198983"/>
    </source>
</evidence>
<proteinExistence type="predicted"/>
<keyword evidence="2" id="KW-1185">Reference proteome</keyword>
<accession>A0A1H1WK68</accession>
<dbReference type="AlphaFoldDB" id="A0A1H1WK68"/>